<feature type="compositionally biased region" description="Low complexity" evidence="2">
    <location>
        <begin position="53"/>
        <end position="64"/>
    </location>
</feature>
<accession>A0A8C4M3Q9</accession>
<feature type="region of interest" description="Disordered" evidence="2">
    <location>
        <begin position="1"/>
        <end position="123"/>
    </location>
</feature>
<feature type="compositionally biased region" description="Acidic residues" evidence="2">
    <location>
        <begin position="71"/>
        <end position="84"/>
    </location>
</feature>
<dbReference type="PANTHER" id="PTHR23247:SF2">
    <property type="entry name" value="COILED-COIL DOMAIN-CONTAINING PROTEIN 34"/>
    <property type="match status" value="1"/>
</dbReference>
<evidence type="ECO:0000313" key="3">
    <source>
        <dbReference type="Ensembl" id="ENSEASP00005019471.1"/>
    </source>
</evidence>
<organism evidence="3">
    <name type="scientific">Equus asinus asinus</name>
    <dbReference type="NCBI Taxonomy" id="83772"/>
    <lineage>
        <taxon>Eukaryota</taxon>
        <taxon>Metazoa</taxon>
        <taxon>Chordata</taxon>
        <taxon>Craniata</taxon>
        <taxon>Vertebrata</taxon>
        <taxon>Euteleostomi</taxon>
        <taxon>Mammalia</taxon>
        <taxon>Eutheria</taxon>
        <taxon>Laurasiatheria</taxon>
        <taxon>Perissodactyla</taxon>
        <taxon>Equidae</taxon>
        <taxon>Equus</taxon>
    </lineage>
</organism>
<feature type="coiled-coil region" evidence="1">
    <location>
        <begin position="141"/>
        <end position="175"/>
    </location>
</feature>
<keyword evidence="1" id="KW-0175">Coiled coil</keyword>
<feature type="compositionally biased region" description="Low complexity" evidence="2">
    <location>
        <begin position="88"/>
        <end position="100"/>
    </location>
</feature>
<reference evidence="3" key="1">
    <citation type="submission" date="2023-03" db="UniProtKB">
        <authorList>
            <consortium name="Ensembl"/>
        </authorList>
    </citation>
    <scope>IDENTIFICATION</scope>
</reference>
<sequence>MWAAGRRRAGSWGPGARAPADLRSWSRPSSGASSVLAGPDTVTLGPPSPPPSCSESTLSLLSPLGHQSFPSDDDGDGEEDDDVDADVRGSGAAVASPGGAEARGRGSTVESEDNEEQQNQVCSPECSLTPWEVWFVGKEKEERGRLQQKALEELNQQLEKRKEMEEREKRKIIAEEKHKEWVQKKNEQVGRKKLHTRLLTSLLHSLLPITPHYLGLSSFLLDSFFSKLILFYPQGHVSRLCRLPLPSASLPFPSCGFYLYLAAGSHEVTKTVSLDLTSLSQRSSGASEPANLKQPLLPIPLL</sequence>
<evidence type="ECO:0008006" key="4">
    <source>
        <dbReference type="Google" id="ProtNLM"/>
    </source>
</evidence>
<dbReference type="AlphaFoldDB" id="A0A8C4M3Q9"/>
<feature type="compositionally biased region" description="Low complexity" evidence="2">
    <location>
        <begin position="25"/>
        <end position="34"/>
    </location>
</feature>
<name>A0A8C4M3Q9_EQUAS</name>
<dbReference type="InterPro" id="IPR045323">
    <property type="entry name" value="CCDC34"/>
</dbReference>
<evidence type="ECO:0000256" key="2">
    <source>
        <dbReference type="SAM" id="MobiDB-lite"/>
    </source>
</evidence>
<dbReference type="Ensembl" id="ENSEAST00005021125.1">
    <property type="protein sequence ID" value="ENSEASP00005019471.1"/>
    <property type="gene ID" value="ENSEASG00005013388.1"/>
</dbReference>
<protein>
    <recommendedName>
        <fullName evidence="4">Coiled-coil domain containing 34</fullName>
    </recommendedName>
</protein>
<dbReference type="PANTHER" id="PTHR23247">
    <property type="entry name" value="NY-REN-41 ANTIGEN L15 -RELATED"/>
    <property type="match status" value="1"/>
</dbReference>
<evidence type="ECO:0000256" key="1">
    <source>
        <dbReference type="SAM" id="Coils"/>
    </source>
</evidence>
<proteinExistence type="predicted"/>